<feature type="region of interest" description="Disordered" evidence="1">
    <location>
        <begin position="329"/>
        <end position="377"/>
    </location>
</feature>
<protein>
    <recommendedName>
        <fullName evidence="2">HNH nuclease domain-containing protein</fullName>
    </recommendedName>
</protein>
<reference evidence="3" key="1">
    <citation type="submission" date="2021-07" db="EMBL/GenBank/DDBJ databases">
        <title>Elsinoe batatas strain:CRI-CJ2 Genome sequencing and assembly.</title>
        <authorList>
            <person name="Huang L."/>
        </authorList>
    </citation>
    <scope>NUCLEOTIDE SEQUENCE</scope>
    <source>
        <strain evidence="3">CRI-CJ2</strain>
    </source>
</reference>
<keyword evidence="4" id="KW-1185">Reference proteome</keyword>
<dbReference type="InterPro" id="IPR003615">
    <property type="entry name" value="HNH_nuc"/>
</dbReference>
<dbReference type="AlphaFoldDB" id="A0A8K0L661"/>
<dbReference type="Proteomes" id="UP000809789">
    <property type="component" value="Unassembled WGS sequence"/>
</dbReference>
<sequence length="410" mass="45429">MSSHSSTYGAMDNIKPPPTIPSGRPKTQVSSVQVQHPGYAGINILLRLPAVDSTASPADDGRVVCGIHHPTLHTACAIVADNRFDGYLSTRKQSDSPGRIDREEQGVIPAGVYYYHVPRTGTGREEESGPYPVVPSFDDWSFPDGPLPPIWTELDDAQAEFSTSDATEDPFCMVTGHQTEIQVAHVVPSVKADWFTRNAMGRFCADYDTSGRQGLNDRLNTLRLRSDIHQVWDRSKFALVPKRDDRGKVRLVSHVLGTLPDFLSDYHNRATIIPQSHCSSAMLFARFALQILAGVLPFFPLTVQRAVKIRSVDGSFRVQNLDRFAIPAFRPRSRTPSPRKKRFASPPDETSAMDEILGSDAESESHAGSLNDSVVDESKEESILVTEGYCDDAGFKTFTLRGRKRQRSDR</sequence>
<evidence type="ECO:0000313" key="3">
    <source>
        <dbReference type="EMBL" id="KAG8630656.1"/>
    </source>
</evidence>
<name>A0A8K0L661_9PEZI</name>
<feature type="domain" description="HNH nuclease" evidence="2">
    <location>
        <begin position="172"/>
        <end position="239"/>
    </location>
</feature>
<evidence type="ECO:0000259" key="2">
    <source>
        <dbReference type="Pfam" id="PF13391"/>
    </source>
</evidence>
<dbReference type="OrthoDB" id="2142759at2759"/>
<dbReference type="Pfam" id="PF13391">
    <property type="entry name" value="HNH_2"/>
    <property type="match status" value="1"/>
</dbReference>
<comment type="caution">
    <text evidence="3">The sequence shown here is derived from an EMBL/GenBank/DDBJ whole genome shotgun (WGS) entry which is preliminary data.</text>
</comment>
<evidence type="ECO:0000256" key="1">
    <source>
        <dbReference type="SAM" id="MobiDB-lite"/>
    </source>
</evidence>
<feature type="region of interest" description="Disordered" evidence="1">
    <location>
        <begin position="1"/>
        <end position="31"/>
    </location>
</feature>
<accession>A0A8K0L661</accession>
<proteinExistence type="predicted"/>
<feature type="compositionally biased region" description="Basic residues" evidence="1">
    <location>
        <begin position="331"/>
        <end position="343"/>
    </location>
</feature>
<gene>
    <name evidence="3" type="ORF">KVT40_002275</name>
</gene>
<organism evidence="3 4">
    <name type="scientific">Elsinoe batatas</name>
    <dbReference type="NCBI Taxonomy" id="2601811"/>
    <lineage>
        <taxon>Eukaryota</taxon>
        <taxon>Fungi</taxon>
        <taxon>Dikarya</taxon>
        <taxon>Ascomycota</taxon>
        <taxon>Pezizomycotina</taxon>
        <taxon>Dothideomycetes</taxon>
        <taxon>Dothideomycetidae</taxon>
        <taxon>Myriangiales</taxon>
        <taxon>Elsinoaceae</taxon>
        <taxon>Elsinoe</taxon>
    </lineage>
</organism>
<evidence type="ECO:0000313" key="4">
    <source>
        <dbReference type="Proteomes" id="UP000809789"/>
    </source>
</evidence>
<dbReference type="EMBL" id="JAESVG020000002">
    <property type="protein sequence ID" value="KAG8630656.1"/>
    <property type="molecule type" value="Genomic_DNA"/>
</dbReference>